<protein>
    <submittedName>
        <fullName evidence="10">ETS-related transcription factor Elf-1-like isoform X2</fullName>
    </submittedName>
</protein>
<evidence type="ECO:0000256" key="7">
    <source>
        <dbReference type="SAM" id="MobiDB-lite"/>
    </source>
</evidence>
<dbReference type="GeneID" id="102199292"/>
<dbReference type="GO" id="GO:0000981">
    <property type="term" value="F:DNA-binding transcription factor activity, RNA polymerase II-specific"/>
    <property type="evidence" value="ECO:0007669"/>
    <property type="project" value="TreeGrafter"/>
</dbReference>
<reference evidence="10" key="1">
    <citation type="submission" date="2025-08" db="UniProtKB">
        <authorList>
            <consortium name="RefSeq"/>
        </authorList>
    </citation>
    <scope>IDENTIFICATION</scope>
</reference>
<dbReference type="FunFam" id="1.10.10.10:FF:000411">
    <property type="entry name" value="Ecdysone-induced protein 74EF isoform A"/>
    <property type="match status" value="1"/>
</dbReference>
<feature type="domain" description="ETS" evidence="8">
    <location>
        <begin position="112"/>
        <end position="194"/>
    </location>
</feature>
<name>A0A9Y3RRB1_9CICH</name>
<feature type="compositionally biased region" description="Basic residues" evidence="7">
    <location>
        <begin position="78"/>
        <end position="90"/>
    </location>
</feature>
<dbReference type="SUPFAM" id="SSF46785">
    <property type="entry name" value="Winged helix' DNA-binding domain"/>
    <property type="match status" value="1"/>
</dbReference>
<evidence type="ECO:0000259" key="8">
    <source>
        <dbReference type="PROSITE" id="PS50061"/>
    </source>
</evidence>
<feature type="region of interest" description="Disordered" evidence="7">
    <location>
        <begin position="63"/>
        <end position="98"/>
    </location>
</feature>
<dbReference type="InterPro" id="IPR046328">
    <property type="entry name" value="ETS_fam"/>
</dbReference>
<keyword evidence="9" id="KW-1185">Reference proteome</keyword>
<feature type="region of interest" description="Disordered" evidence="7">
    <location>
        <begin position="208"/>
        <end position="288"/>
    </location>
</feature>
<dbReference type="GO" id="GO:0040034">
    <property type="term" value="P:regulation of development, heterochronic"/>
    <property type="evidence" value="ECO:0007669"/>
    <property type="project" value="UniProtKB-ARBA"/>
</dbReference>
<evidence type="ECO:0000256" key="1">
    <source>
        <dbReference type="ARBA" id="ARBA00004123"/>
    </source>
</evidence>
<dbReference type="AlphaFoldDB" id="A0A9Y3RRB1"/>
<comment type="similarity">
    <text evidence="2 6">Belongs to the ETS family.</text>
</comment>
<proteinExistence type="inferred from homology"/>
<dbReference type="PROSITE" id="PS00346">
    <property type="entry name" value="ETS_DOMAIN_2"/>
    <property type="match status" value="1"/>
</dbReference>
<dbReference type="PROSITE" id="PS50061">
    <property type="entry name" value="ETS_DOMAIN_3"/>
    <property type="match status" value="1"/>
</dbReference>
<feature type="region of interest" description="Disordered" evidence="7">
    <location>
        <begin position="350"/>
        <end position="378"/>
    </location>
</feature>
<comment type="subcellular location">
    <subcellularLocation>
        <location evidence="1 6">Nucleus</location>
    </subcellularLocation>
</comment>
<evidence type="ECO:0000256" key="3">
    <source>
        <dbReference type="ARBA" id="ARBA00022473"/>
    </source>
</evidence>
<dbReference type="GO" id="GO:0043565">
    <property type="term" value="F:sequence-specific DNA binding"/>
    <property type="evidence" value="ECO:0007669"/>
    <property type="project" value="InterPro"/>
</dbReference>
<sequence>MEPCESGEEETMETLVSPDSLLNMECADTLSLEHYSQTFLPSLGDVITTPVVGEELVGTVNQSEWSSLHRNKPASQLRSKKKSRKPRHRRAESPTPEITVKKDKYNKGGNTLYLWQFLMELLQDRQVCPRYIKWTNPQAGIFKLVNSKAVARLWGKHKNKPDMNYETMGRALRYYYQRGILNKVEGQRLVYQFTSLPKDMIYITDGDGIKEEDDEDHDDNSVNDEGLSDDSDSTVSSSDHSAEEQEDSQPPPKKSSPVSGRTPASQRTRPAPRPSAQRDTVLRPTSSSLIQEQHLPIVSAEMLRTLQNLQKVQSLKPAGHASVFKTAQLLGSLCERQAAASAEVAIGRKGAPEMAEKKSHPGPKTPQLMPLISSDQYK</sequence>
<dbReference type="InterPro" id="IPR000418">
    <property type="entry name" value="Ets_dom"/>
</dbReference>
<feature type="compositionally biased region" description="Basic and acidic residues" evidence="7">
    <location>
        <begin position="350"/>
        <end position="359"/>
    </location>
</feature>
<gene>
    <name evidence="10" type="primary">LOC102199292</name>
</gene>
<evidence type="ECO:0000256" key="4">
    <source>
        <dbReference type="ARBA" id="ARBA00023125"/>
    </source>
</evidence>
<keyword evidence="3" id="KW-0217">Developmental protein</keyword>
<feature type="compositionally biased region" description="Acidic residues" evidence="7">
    <location>
        <begin position="210"/>
        <end position="232"/>
    </location>
</feature>
<dbReference type="PRINTS" id="PR00454">
    <property type="entry name" value="ETSDOMAIN"/>
</dbReference>
<dbReference type="RefSeq" id="XP_005742058.1">
    <property type="nucleotide sequence ID" value="XM_005742001.2"/>
</dbReference>
<evidence type="ECO:0000313" key="9">
    <source>
        <dbReference type="Proteomes" id="UP000695023"/>
    </source>
</evidence>
<feature type="compositionally biased region" description="Polar residues" evidence="7">
    <location>
        <begin position="63"/>
        <end position="77"/>
    </location>
</feature>
<keyword evidence="4 6" id="KW-0238">DNA-binding</keyword>
<keyword evidence="5 6" id="KW-0539">Nucleus</keyword>
<dbReference type="Proteomes" id="UP000695023">
    <property type="component" value="Unplaced"/>
</dbReference>
<dbReference type="InterPro" id="IPR036390">
    <property type="entry name" value="WH_DNA-bd_sf"/>
</dbReference>
<dbReference type="InterPro" id="IPR036388">
    <property type="entry name" value="WH-like_DNA-bd_sf"/>
</dbReference>
<organism evidence="9 10">
    <name type="scientific">Pundamilia nyererei</name>
    <dbReference type="NCBI Taxonomy" id="303518"/>
    <lineage>
        <taxon>Eukaryota</taxon>
        <taxon>Metazoa</taxon>
        <taxon>Chordata</taxon>
        <taxon>Craniata</taxon>
        <taxon>Vertebrata</taxon>
        <taxon>Euteleostomi</taxon>
        <taxon>Actinopterygii</taxon>
        <taxon>Neopterygii</taxon>
        <taxon>Teleostei</taxon>
        <taxon>Neoteleostei</taxon>
        <taxon>Acanthomorphata</taxon>
        <taxon>Ovalentaria</taxon>
        <taxon>Cichlomorphae</taxon>
        <taxon>Cichliformes</taxon>
        <taxon>Cichlidae</taxon>
        <taxon>African cichlids</taxon>
        <taxon>Pseudocrenilabrinae</taxon>
        <taxon>Haplochromini</taxon>
        <taxon>Pundamilia</taxon>
    </lineage>
</organism>
<dbReference type="GO" id="GO:0005634">
    <property type="term" value="C:nucleus"/>
    <property type="evidence" value="ECO:0007669"/>
    <property type="project" value="UniProtKB-SubCell"/>
</dbReference>
<evidence type="ECO:0000256" key="5">
    <source>
        <dbReference type="ARBA" id="ARBA00023242"/>
    </source>
</evidence>
<dbReference type="Pfam" id="PF00178">
    <property type="entry name" value="Ets"/>
    <property type="match status" value="1"/>
</dbReference>
<dbReference type="Gene3D" id="1.10.10.10">
    <property type="entry name" value="Winged helix-like DNA-binding domain superfamily/Winged helix DNA-binding domain"/>
    <property type="match status" value="1"/>
</dbReference>
<evidence type="ECO:0000256" key="6">
    <source>
        <dbReference type="RuleBase" id="RU004019"/>
    </source>
</evidence>
<dbReference type="GO" id="GO:0030154">
    <property type="term" value="P:cell differentiation"/>
    <property type="evidence" value="ECO:0007669"/>
    <property type="project" value="TreeGrafter"/>
</dbReference>
<evidence type="ECO:0000256" key="2">
    <source>
        <dbReference type="ARBA" id="ARBA00005562"/>
    </source>
</evidence>
<dbReference type="PANTHER" id="PTHR11849">
    <property type="entry name" value="ETS"/>
    <property type="match status" value="1"/>
</dbReference>
<dbReference type="PANTHER" id="PTHR11849:SF10">
    <property type="entry name" value="ETS-RELATED TRANSCRIPTION FACTOR ELF-2"/>
    <property type="match status" value="1"/>
</dbReference>
<accession>A0A9Y3RRB1</accession>
<evidence type="ECO:0000313" key="10">
    <source>
        <dbReference type="RefSeq" id="XP_005742058.1"/>
    </source>
</evidence>
<dbReference type="SMART" id="SM00413">
    <property type="entry name" value="ETS"/>
    <property type="match status" value="1"/>
</dbReference>